<accession>A0A0F9PBW2</accession>
<gene>
    <name evidence="2" type="ORF">LCGC14_1157710</name>
</gene>
<name>A0A0F9PBW2_9ZZZZ</name>
<dbReference type="AlphaFoldDB" id="A0A0F9PBW2"/>
<feature type="region of interest" description="Disordered" evidence="1">
    <location>
        <begin position="90"/>
        <end position="109"/>
    </location>
</feature>
<evidence type="ECO:0000256" key="1">
    <source>
        <dbReference type="SAM" id="MobiDB-lite"/>
    </source>
</evidence>
<protein>
    <submittedName>
        <fullName evidence="2">Uncharacterized protein</fullName>
    </submittedName>
</protein>
<comment type="caution">
    <text evidence="2">The sequence shown here is derived from an EMBL/GenBank/DDBJ whole genome shotgun (WGS) entry which is preliminary data.</text>
</comment>
<dbReference type="EMBL" id="LAZR01005616">
    <property type="protein sequence ID" value="KKM98465.1"/>
    <property type="molecule type" value="Genomic_DNA"/>
</dbReference>
<reference evidence="2" key="1">
    <citation type="journal article" date="2015" name="Nature">
        <title>Complex archaea that bridge the gap between prokaryotes and eukaryotes.</title>
        <authorList>
            <person name="Spang A."/>
            <person name="Saw J.H."/>
            <person name="Jorgensen S.L."/>
            <person name="Zaremba-Niedzwiedzka K."/>
            <person name="Martijn J."/>
            <person name="Lind A.E."/>
            <person name="van Eijk R."/>
            <person name="Schleper C."/>
            <person name="Guy L."/>
            <person name="Ettema T.J."/>
        </authorList>
    </citation>
    <scope>NUCLEOTIDE SEQUENCE</scope>
</reference>
<evidence type="ECO:0000313" key="2">
    <source>
        <dbReference type="EMBL" id="KKM98465.1"/>
    </source>
</evidence>
<organism evidence="2">
    <name type="scientific">marine sediment metagenome</name>
    <dbReference type="NCBI Taxonomy" id="412755"/>
    <lineage>
        <taxon>unclassified sequences</taxon>
        <taxon>metagenomes</taxon>
        <taxon>ecological metagenomes</taxon>
    </lineage>
</organism>
<sequence>MRDFVSMGSAPCNEECVQVNTNGDYHAAMRAECLRFLELIRKKLGPEPPGARLAVRSNPHDFGTYYDVVCNFDTEDEGAAKYAATCDEEAPRTWGDDEPLPVPVGTGEE</sequence>
<proteinExistence type="predicted"/>